<evidence type="ECO:0000256" key="4">
    <source>
        <dbReference type="ARBA" id="ARBA00013043"/>
    </source>
</evidence>
<dbReference type="GO" id="GO:0046656">
    <property type="term" value="P:folic acid biosynthetic process"/>
    <property type="evidence" value="ECO:0007669"/>
    <property type="project" value="UniProtKB-KW"/>
</dbReference>
<dbReference type="InterPro" id="IPR043133">
    <property type="entry name" value="GTP-CH-I_C/QueF"/>
</dbReference>
<gene>
    <name evidence="9" type="ORF">METZ01_LOCUS94991</name>
</gene>
<organism evidence="9">
    <name type="scientific">marine metagenome</name>
    <dbReference type="NCBI Taxonomy" id="408172"/>
    <lineage>
        <taxon>unclassified sequences</taxon>
        <taxon>metagenomes</taxon>
        <taxon>ecological metagenomes</taxon>
    </lineage>
</organism>
<dbReference type="EMBL" id="UINC01009395">
    <property type="protein sequence ID" value="SVA42137.1"/>
    <property type="molecule type" value="Genomic_DNA"/>
</dbReference>
<evidence type="ECO:0000256" key="1">
    <source>
        <dbReference type="ARBA" id="ARBA00001353"/>
    </source>
</evidence>
<comment type="catalytic activity">
    <reaction evidence="1">
        <text>7,8-dihydroneopterin = 6-hydroxymethyl-7,8-dihydropterin + glycolaldehyde</text>
        <dbReference type="Rhea" id="RHEA:10540"/>
        <dbReference type="ChEBI" id="CHEBI:17001"/>
        <dbReference type="ChEBI" id="CHEBI:17071"/>
        <dbReference type="ChEBI" id="CHEBI:44841"/>
        <dbReference type="EC" id="4.1.2.25"/>
    </reaction>
</comment>
<dbReference type="GO" id="GO:0005737">
    <property type="term" value="C:cytoplasm"/>
    <property type="evidence" value="ECO:0007669"/>
    <property type="project" value="TreeGrafter"/>
</dbReference>
<evidence type="ECO:0000256" key="7">
    <source>
        <dbReference type="ARBA" id="ARBA00032903"/>
    </source>
</evidence>
<dbReference type="SUPFAM" id="SSF55620">
    <property type="entry name" value="Tetrahydrobiopterin biosynthesis enzymes-like"/>
    <property type="match status" value="1"/>
</dbReference>
<evidence type="ECO:0000256" key="2">
    <source>
        <dbReference type="ARBA" id="ARBA00005013"/>
    </source>
</evidence>
<evidence type="ECO:0000256" key="5">
    <source>
        <dbReference type="ARBA" id="ARBA00022909"/>
    </source>
</evidence>
<protein>
    <recommendedName>
        <fullName evidence="4">dihydroneopterin aldolase</fullName>
        <ecNumber evidence="4">4.1.2.25</ecNumber>
    </recommendedName>
    <alternativeName>
        <fullName evidence="7">7,8-dihydroneopterin aldolase</fullName>
    </alternativeName>
</protein>
<dbReference type="EC" id="4.1.2.25" evidence="4"/>
<dbReference type="SMART" id="SM00905">
    <property type="entry name" value="FolB"/>
    <property type="match status" value="1"/>
</dbReference>
<keyword evidence="5" id="KW-0289">Folate biosynthesis</keyword>
<dbReference type="AlphaFoldDB" id="A0A381VR86"/>
<evidence type="ECO:0000313" key="9">
    <source>
        <dbReference type="EMBL" id="SVA42137.1"/>
    </source>
</evidence>
<evidence type="ECO:0000259" key="8">
    <source>
        <dbReference type="SMART" id="SM00905"/>
    </source>
</evidence>
<dbReference type="CDD" id="cd00534">
    <property type="entry name" value="DHNA_DHNTPE"/>
    <property type="match status" value="1"/>
</dbReference>
<accession>A0A381VR86</accession>
<dbReference type="PANTHER" id="PTHR42844:SF1">
    <property type="entry name" value="DIHYDRONEOPTERIN ALDOLASE 1-RELATED"/>
    <property type="match status" value="1"/>
</dbReference>
<evidence type="ECO:0000256" key="3">
    <source>
        <dbReference type="ARBA" id="ARBA00005708"/>
    </source>
</evidence>
<comment type="similarity">
    <text evidence="3">Belongs to the DHNA family.</text>
</comment>
<name>A0A381VR86_9ZZZZ</name>
<dbReference type="GO" id="GO:0004150">
    <property type="term" value="F:dihydroneopterin aldolase activity"/>
    <property type="evidence" value="ECO:0007669"/>
    <property type="project" value="UniProtKB-EC"/>
</dbReference>
<comment type="pathway">
    <text evidence="2">Cofactor biosynthesis; tetrahydrofolate biosynthesis; 2-amino-4-hydroxy-6-hydroxymethyl-7,8-dihydropteridine diphosphate from 7,8-dihydroneopterin triphosphate: step 3/4.</text>
</comment>
<dbReference type="InterPro" id="IPR006156">
    <property type="entry name" value="Dihydroneopterin_aldolase"/>
</dbReference>
<dbReference type="InterPro" id="IPR006157">
    <property type="entry name" value="FolB_dom"/>
</dbReference>
<evidence type="ECO:0000256" key="6">
    <source>
        <dbReference type="ARBA" id="ARBA00023239"/>
    </source>
</evidence>
<proteinExistence type="inferred from homology"/>
<dbReference type="NCBIfam" id="TIGR00526">
    <property type="entry name" value="folB_dom"/>
    <property type="match status" value="1"/>
</dbReference>
<reference evidence="9" key="1">
    <citation type="submission" date="2018-05" db="EMBL/GenBank/DDBJ databases">
        <authorList>
            <person name="Lanie J.A."/>
            <person name="Ng W.-L."/>
            <person name="Kazmierczak K.M."/>
            <person name="Andrzejewski T.M."/>
            <person name="Davidsen T.M."/>
            <person name="Wayne K.J."/>
            <person name="Tettelin H."/>
            <person name="Glass J.I."/>
            <person name="Rusch D."/>
            <person name="Podicherti R."/>
            <person name="Tsui H.-C.T."/>
            <person name="Winkler M.E."/>
        </authorList>
    </citation>
    <scope>NUCLEOTIDE SEQUENCE</scope>
</reference>
<dbReference type="NCBIfam" id="TIGR00525">
    <property type="entry name" value="folB"/>
    <property type="match status" value="1"/>
</dbReference>
<dbReference type="PANTHER" id="PTHR42844">
    <property type="entry name" value="DIHYDRONEOPTERIN ALDOLASE 1-RELATED"/>
    <property type="match status" value="1"/>
</dbReference>
<sequence>MDVIRLKNMVFYGYHGISESEKSLGGKFEVDLDLYCLLKKSGESDKLRDTIDYEAIYQTVRSCTTSHKYYLIEALGETIAQSVLEQYKVDHLRVRVRKPHASVKGVLDSVEVELERSLEDYV</sequence>
<dbReference type="Gene3D" id="3.30.1130.10">
    <property type="match status" value="1"/>
</dbReference>
<feature type="domain" description="Dihydroneopterin aldolase/epimerase" evidence="8">
    <location>
        <begin position="4"/>
        <end position="116"/>
    </location>
</feature>
<keyword evidence="6" id="KW-0456">Lyase</keyword>
<dbReference type="Pfam" id="PF02152">
    <property type="entry name" value="FolB"/>
    <property type="match status" value="1"/>
</dbReference>